<dbReference type="GO" id="GO:0009003">
    <property type="term" value="F:signal peptidase activity"/>
    <property type="evidence" value="ECO:0007669"/>
    <property type="project" value="UniProtKB-EC"/>
</dbReference>
<dbReference type="NCBIfam" id="TIGR02227">
    <property type="entry name" value="sigpep_I_bact"/>
    <property type="match status" value="1"/>
</dbReference>
<evidence type="ECO:0000256" key="1">
    <source>
        <dbReference type="ARBA" id="ARBA00000677"/>
    </source>
</evidence>
<evidence type="ECO:0000259" key="13">
    <source>
        <dbReference type="Pfam" id="PF10502"/>
    </source>
</evidence>
<dbReference type="Gene3D" id="2.10.109.10">
    <property type="entry name" value="Umud Fragment, subunit A"/>
    <property type="match status" value="1"/>
</dbReference>
<dbReference type="PANTHER" id="PTHR43390">
    <property type="entry name" value="SIGNAL PEPTIDASE I"/>
    <property type="match status" value="1"/>
</dbReference>
<accession>A0A835VDV7</accession>
<dbReference type="EC" id="3.4.21.89" evidence="5"/>
<comment type="subcellular location">
    <subcellularLocation>
        <location evidence="3">Membrane</location>
    </subcellularLocation>
    <subcellularLocation>
        <location evidence="2">Plastid</location>
        <location evidence="2">Chloroplast</location>
    </subcellularLocation>
</comment>
<name>A0A835VDV7_VANPL</name>
<evidence type="ECO:0000256" key="4">
    <source>
        <dbReference type="ARBA" id="ARBA00009370"/>
    </source>
</evidence>
<sequence>MAIRVTLSYSSYLAQILATAAGARCCNFRHINESASRPLSFLANQLSDKERYGHGEKSSNSEWSSPAPSTPPSQFTSSSGVSPTAHHSTGFRKDFKPPAFHSLGIRCNSSAMAPASVAERLLMPSAAVIAASLGSSLKASDSVSQKVSRSPATMAVSTFSFFSVKPPLKVPASTSVELLKLAFLPVIPASKLPASAVEEPLKPTYVTAPKTEISVFEGDTCSDRARSGTSSFVGLLCALATGTGSAPGLGVFSVSSSISVGFNPSSFFPFLRVSKWFPCSDYFPGSGRCAPEDKGGTATLNGNEEADKQFGSTPNGKSAVTKQKTKDPALSEVGMIGIFNNHRSNDVAHSCERNGWFSRWMSSCSEDAKVAFAAVAVPLLSGSRLAEPRGIPSRSMYPTFEVGDRILAEKVSYFFKEPEVADIIIFKVPPILLELGYSPCDVFIKRIVAKAGDIVEVRDGKLLVNGVVQEEDFILEPLEYEMNPVVVPEGCVFVLGDNRNNSFDSHNWGPLPVENIIGRSIFRYWPPYKISDTIYEPNPPMREPVVAC</sequence>
<dbReference type="OrthoDB" id="308440at2759"/>
<comment type="caution">
    <text evidence="14">The sequence shown here is derived from an EMBL/GenBank/DDBJ whole genome shotgun (WGS) entry which is preliminary data.</text>
</comment>
<keyword evidence="6" id="KW-0150">Chloroplast</keyword>
<evidence type="ECO:0000256" key="10">
    <source>
        <dbReference type="ARBA" id="ARBA00023136"/>
    </source>
</evidence>
<feature type="region of interest" description="Disordered" evidence="12">
    <location>
        <begin position="294"/>
        <end position="324"/>
    </location>
</feature>
<evidence type="ECO:0000256" key="11">
    <source>
        <dbReference type="PIRSR" id="PIRSR600223-1"/>
    </source>
</evidence>
<evidence type="ECO:0000256" key="3">
    <source>
        <dbReference type="ARBA" id="ARBA00004370"/>
    </source>
</evidence>
<feature type="compositionally biased region" description="Polar residues" evidence="12">
    <location>
        <begin position="310"/>
        <end position="322"/>
    </location>
</feature>
<keyword evidence="7" id="KW-0934">Plastid</keyword>
<comment type="similarity">
    <text evidence="4">Belongs to the peptidase S26 family.</text>
</comment>
<reference evidence="14 15" key="1">
    <citation type="journal article" date="2020" name="Nat. Food">
        <title>A phased Vanilla planifolia genome enables genetic improvement of flavour and production.</title>
        <authorList>
            <person name="Hasing T."/>
            <person name="Tang H."/>
            <person name="Brym M."/>
            <person name="Khazi F."/>
            <person name="Huang T."/>
            <person name="Chambers A.H."/>
        </authorList>
    </citation>
    <scope>NUCLEOTIDE SEQUENCE [LARGE SCALE GENOMIC DNA]</scope>
    <source>
        <tissue evidence="14">Leaf</tissue>
    </source>
</reference>
<evidence type="ECO:0000256" key="7">
    <source>
        <dbReference type="ARBA" id="ARBA00022640"/>
    </source>
</evidence>
<dbReference type="PRINTS" id="PR00727">
    <property type="entry name" value="LEADERPTASE"/>
</dbReference>
<dbReference type="CDD" id="cd06530">
    <property type="entry name" value="S26_SPase_I"/>
    <property type="match status" value="1"/>
</dbReference>
<dbReference type="InterPro" id="IPR036286">
    <property type="entry name" value="LexA/Signal_pep-like_sf"/>
</dbReference>
<dbReference type="InterPro" id="IPR000223">
    <property type="entry name" value="Pept_S26A_signal_pept_1"/>
</dbReference>
<feature type="compositionally biased region" description="Basic and acidic residues" evidence="12">
    <location>
        <begin position="50"/>
        <end position="59"/>
    </location>
</feature>
<dbReference type="GO" id="GO:0009535">
    <property type="term" value="C:chloroplast thylakoid membrane"/>
    <property type="evidence" value="ECO:0007669"/>
    <property type="project" value="TreeGrafter"/>
</dbReference>
<organism evidence="14 15">
    <name type="scientific">Vanilla planifolia</name>
    <name type="common">Vanilla</name>
    <dbReference type="NCBI Taxonomy" id="51239"/>
    <lineage>
        <taxon>Eukaryota</taxon>
        <taxon>Viridiplantae</taxon>
        <taxon>Streptophyta</taxon>
        <taxon>Embryophyta</taxon>
        <taxon>Tracheophyta</taxon>
        <taxon>Spermatophyta</taxon>
        <taxon>Magnoliopsida</taxon>
        <taxon>Liliopsida</taxon>
        <taxon>Asparagales</taxon>
        <taxon>Orchidaceae</taxon>
        <taxon>Vanilloideae</taxon>
        <taxon>Vanilleae</taxon>
        <taxon>Vanilla</taxon>
    </lineage>
</organism>
<feature type="region of interest" description="Disordered" evidence="12">
    <location>
        <begin position="50"/>
        <end position="93"/>
    </location>
</feature>
<dbReference type="EMBL" id="JADCNM010000002">
    <property type="protein sequence ID" value="KAG0495157.1"/>
    <property type="molecule type" value="Genomic_DNA"/>
</dbReference>
<dbReference type="InterPro" id="IPR019758">
    <property type="entry name" value="Pept_S26A_signal_pept_1_CS"/>
</dbReference>
<evidence type="ECO:0000313" key="15">
    <source>
        <dbReference type="Proteomes" id="UP000639772"/>
    </source>
</evidence>
<evidence type="ECO:0000256" key="9">
    <source>
        <dbReference type="ARBA" id="ARBA00022946"/>
    </source>
</evidence>
<evidence type="ECO:0000256" key="6">
    <source>
        <dbReference type="ARBA" id="ARBA00022528"/>
    </source>
</evidence>
<dbReference type="FunFam" id="2.10.109.10:FF:000012">
    <property type="entry name" value="Peptidase/ serine-type peptidase"/>
    <property type="match status" value="1"/>
</dbReference>
<dbReference type="AlphaFoldDB" id="A0A835VDV7"/>
<evidence type="ECO:0000256" key="5">
    <source>
        <dbReference type="ARBA" id="ARBA00013208"/>
    </source>
</evidence>
<feature type="compositionally biased region" description="Low complexity" evidence="12">
    <location>
        <begin position="60"/>
        <end position="79"/>
    </location>
</feature>
<dbReference type="PROSITE" id="PS00761">
    <property type="entry name" value="SPASE_I_3"/>
    <property type="match status" value="1"/>
</dbReference>
<keyword evidence="9" id="KW-0809">Transit peptide</keyword>
<proteinExistence type="inferred from homology"/>
<dbReference type="SUPFAM" id="SSF51306">
    <property type="entry name" value="LexA/Signal peptidase"/>
    <property type="match status" value="1"/>
</dbReference>
<dbReference type="Pfam" id="PF10502">
    <property type="entry name" value="Peptidase_S26"/>
    <property type="match status" value="1"/>
</dbReference>
<dbReference type="InterPro" id="IPR019533">
    <property type="entry name" value="Peptidase_S26"/>
</dbReference>
<feature type="active site" evidence="11">
    <location>
        <position position="395"/>
    </location>
</feature>
<dbReference type="Proteomes" id="UP000639772">
    <property type="component" value="Unassembled WGS sequence"/>
</dbReference>
<feature type="domain" description="Peptidase S26" evidence="13">
    <location>
        <begin position="368"/>
        <end position="525"/>
    </location>
</feature>
<gene>
    <name evidence="14" type="ORF">HPP92_006151</name>
</gene>
<keyword evidence="10" id="KW-0472">Membrane</keyword>
<protein>
    <recommendedName>
        <fullName evidence="5">signal peptidase I</fullName>
        <ecNumber evidence="5">3.4.21.89</ecNumber>
    </recommendedName>
</protein>
<feature type="active site" evidence="11">
    <location>
        <position position="445"/>
    </location>
</feature>
<evidence type="ECO:0000256" key="8">
    <source>
        <dbReference type="ARBA" id="ARBA00022801"/>
    </source>
</evidence>
<dbReference type="GO" id="GO:0010027">
    <property type="term" value="P:thylakoid membrane organization"/>
    <property type="evidence" value="ECO:0007669"/>
    <property type="project" value="TreeGrafter"/>
</dbReference>
<evidence type="ECO:0000256" key="2">
    <source>
        <dbReference type="ARBA" id="ARBA00004229"/>
    </source>
</evidence>
<evidence type="ECO:0000313" key="14">
    <source>
        <dbReference type="EMBL" id="KAG0495157.1"/>
    </source>
</evidence>
<dbReference type="GO" id="GO:0004252">
    <property type="term" value="F:serine-type endopeptidase activity"/>
    <property type="evidence" value="ECO:0007669"/>
    <property type="project" value="InterPro"/>
</dbReference>
<dbReference type="GO" id="GO:0006465">
    <property type="term" value="P:signal peptide processing"/>
    <property type="evidence" value="ECO:0007669"/>
    <property type="project" value="InterPro"/>
</dbReference>
<dbReference type="PANTHER" id="PTHR43390:SF2">
    <property type="entry name" value="THYLAKOIDAL PROCESSING PEPTIDASE 2, CHLOROPLASTIC-RELATED"/>
    <property type="match status" value="1"/>
</dbReference>
<keyword evidence="8" id="KW-0378">Hydrolase</keyword>
<evidence type="ECO:0000256" key="12">
    <source>
        <dbReference type="SAM" id="MobiDB-lite"/>
    </source>
</evidence>
<comment type="catalytic activity">
    <reaction evidence="1">
        <text>Cleavage of hydrophobic, N-terminal signal or leader sequences from secreted and periplasmic proteins.</text>
        <dbReference type="EC" id="3.4.21.89"/>
    </reaction>
</comment>